<dbReference type="RefSeq" id="WP_382366398.1">
    <property type="nucleotide sequence ID" value="NZ_JBHLWV010000055.1"/>
</dbReference>
<gene>
    <name evidence="2" type="ORF">ACFFJD_17195</name>
</gene>
<feature type="chain" id="PRO_5046594477" description="Secreted protein" evidence="1">
    <location>
        <begin position="36"/>
        <end position="418"/>
    </location>
</feature>
<dbReference type="PROSITE" id="PS51257">
    <property type="entry name" value="PROKAR_LIPOPROTEIN"/>
    <property type="match status" value="1"/>
</dbReference>
<name>A0ABV6HCG2_9ACTN</name>
<dbReference type="EMBL" id="JBHLWV010000055">
    <property type="protein sequence ID" value="MFC0316581.1"/>
    <property type="molecule type" value="Genomic_DNA"/>
</dbReference>
<dbReference type="InterPro" id="IPR011044">
    <property type="entry name" value="Quino_amine_DH_bsu"/>
</dbReference>
<evidence type="ECO:0000313" key="2">
    <source>
        <dbReference type="EMBL" id="MFC0316581.1"/>
    </source>
</evidence>
<proteinExistence type="predicted"/>
<evidence type="ECO:0008006" key="4">
    <source>
        <dbReference type="Google" id="ProtNLM"/>
    </source>
</evidence>
<reference evidence="2 3" key="1">
    <citation type="submission" date="2024-09" db="EMBL/GenBank/DDBJ databases">
        <authorList>
            <person name="Sun Q."/>
            <person name="Mori K."/>
        </authorList>
    </citation>
    <scope>NUCLEOTIDE SEQUENCE [LARGE SCALE GENOMIC DNA]</scope>
    <source>
        <strain evidence="2 3">CCM 7957</strain>
    </source>
</reference>
<dbReference type="Proteomes" id="UP001589783">
    <property type="component" value="Unassembled WGS sequence"/>
</dbReference>
<sequence length="418" mass="43216">MRTSPNLMFLSSSAATRLGTTLLGAALLGVTACSAGDGGTAAPGTGPSAPVEQSSAQPRLVLTHDGGLTVLDGSDLATVADFDYDGFIRANPAGDGRHVFVSTSTGFELVDLGTWREPHDGHAHYYTAEPTRTGRTYAGAKPGHVVVHEDRTTLFTDGTGEIRILDTARIGAPDALVRELRVPAHHGVAVARADGSTVVSQPRGEKAGALAILGADGAEIARNGDCPGLHGEAAAADGALTFGCTDGALVVRGDDIVKVSAAERYARLGNQAGSERSPIVLTDYKTDADAELERPDKFALVDTVGAGAIKVVDIDYSYSYRSLGRGPAGEALLLGTDGALHVIDPVSGTERAAYPVIGAWTEPDDWQAPAPDLFVLGSTAYVTDPNSKRILAVSLHDGTILAERTLDDPTLELTGVTG</sequence>
<accession>A0ABV6HCG2</accession>
<organism evidence="2 3">
    <name type="scientific">Gordonia phosphorivorans</name>
    <dbReference type="NCBI Taxonomy" id="1056982"/>
    <lineage>
        <taxon>Bacteria</taxon>
        <taxon>Bacillati</taxon>
        <taxon>Actinomycetota</taxon>
        <taxon>Actinomycetes</taxon>
        <taxon>Mycobacteriales</taxon>
        <taxon>Gordoniaceae</taxon>
        <taxon>Gordonia</taxon>
    </lineage>
</organism>
<feature type="signal peptide" evidence="1">
    <location>
        <begin position="1"/>
        <end position="35"/>
    </location>
</feature>
<comment type="caution">
    <text evidence="2">The sequence shown here is derived from an EMBL/GenBank/DDBJ whole genome shotgun (WGS) entry which is preliminary data.</text>
</comment>
<keyword evidence="1" id="KW-0732">Signal</keyword>
<keyword evidence="3" id="KW-1185">Reference proteome</keyword>
<evidence type="ECO:0000256" key="1">
    <source>
        <dbReference type="SAM" id="SignalP"/>
    </source>
</evidence>
<protein>
    <recommendedName>
        <fullName evidence="4">Secreted protein</fullName>
    </recommendedName>
</protein>
<evidence type="ECO:0000313" key="3">
    <source>
        <dbReference type="Proteomes" id="UP001589783"/>
    </source>
</evidence>
<dbReference type="SUPFAM" id="SSF50969">
    <property type="entry name" value="YVTN repeat-like/Quinoprotein amine dehydrogenase"/>
    <property type="match status" value="1"/>
</dbReference>